<feature type="domain" description="RNA-binding S4" evidence="2">
    <location>
        <begin position="183"/>
        <end position="242"/>
    </location>
</feature>
<dbReference type="Gene3D" id="3.30.1370.160">
    <property type="match status" value="1"/>
</dbReference>
<evidence type="ECO:0000313" key="3">
    <source>
        <dbReference type="EMBL" id="MET3575219.1"/>
    </source>
</evidence>
<dbReference type="Gene3D" id="3.30.70.330">
    <property type="match status" value="1"/>
</dbReference>
<dbReference type="InterPro" id="IPR040591">
    <property type="entry name" value="RqcP2_RBD"/>
</dbReference>
<dbReference type="InterPro" id="IPR048443">
    <property type="entry name" value="RqcP2_N"/>
</dbReference>
<sequence>MEQGIEQHFRKEEQPFLDAAAGWASEVEDRYAPKLTGFLDPRQRFIVRSVAGGRDFVIAESGGLPGAERRRLLIAPPYLEPAEEDFEIAVMEIRYPVKFAEISHRDVLGSLTGLGIDRSRFGDIRAGDGIIQFAADVHLRDYLIANLLSVGKTKVRVSQLKEPSALIEEMEEWEEQSVTAASLRLDAVLAAVLNLSRQKSASLIQSGKVKVNHTVRESPSFELSEADLLSVRGHGRIRVDEIGDRTRKGRIRLDVGRLV</sequence>
<evidence type="ECO:0000259" key="2">
    <source>
        <dbReference type="SMART" id="SM00363"/>
    </source>
</evidence>
<dbReference type="InterPro" id="IPR002942">
    <property type="entry name" value="S4_RNA-bd"/>
</dbReference>
<dbReference type="Pfam" id="PF21278">
    <property type="entry name" value="YlmH_1st"/>
    <property type="match status" value="1"/>
</dbReference>
<dbReference type="RefSeq" id="WP_354196175.1">
    <property type="nucleotide sequence ID" value="NZ_JBEPLW010000005.1"/>
</dbReference>
<proteinExistence type="predicted"/>
<evidence type="ECO:0000256" key="1">
    <source>
        <dbReference type="PROSITE-ProRule" id="PRU00182"/>
    </source>
</evidence>
<protein>
    <submittedName>
        <fullName evidence="3">RNA-binding protein YlmH</fullName>
    </submittedName>
</protein>
<organism evidence="3 4">
    <name type="scientific">Bhargavaea ullalensis</name>
    <dbReference type="NCBI Taxonomy" id="1265685"/>
    <lineage>
        <taxon>Bacteria</taxon>
        <taxon>Bacillati</taxon>
        <taxon>Bacillota</taxon>
        <taxon>Bacilli</taxon>
        <taxon>Bacillales</taxon>
        <taxon>Caryophanaceae</taxon>
        <taxon>Bhargavaea</taxon>
    </lineage>
</organism>
<dbReference type="SMART" id="SM00363">
    <property type="entry name" value="S4"/>
    <property type="match status" value="1"/>
</dbReference>
<keyword evidence="4" id="KW-1185">Reference proteome</keyword>
<name>A0ABV2GAA8_9BACL</name>
<keyword evidence="1" id="KW-0694">RNA-binding</keyword>
<accession>A0ABV2GAA8</accession>
<dbReference type="InterPro" id="IPR036986">
    <property type="entry name" value="S4_RNA-bd_sf"/>
</dbReference>
<dbReference type="Gene3D" id="3.10.290.10">
    <property type="entry name" value="RNA-binding S4 domain"/>
    <property type="match status" value="1"/>
</dbReference>
<dbReference type="PROSITE" id="PS50889">
    <property type="entry name" value="S4"/>
    <property type="match status" value="1"/>
</dbReference>
<dbReference type="EMBL" id="JBEPLW010000005">
    <property type="protein sequence ID" value="MET3575219.1"/>
    <property type="molecule type" value="Genomic_DNA"/>
</dbReference>
<evidence type="ECO:0000313" key="4">
    <source>
        <dbReference type="Proteomes" id="UP001549099"/>
    </source>
</evidence>
<comment type="caution">
    <text evidence="3">The sequence shown here is derived from an EMBL/GenBank/DDBJ whole genome shotgun (WGS) entry which is preliminary data.</text>
</comment>
<dbReference type="Pfam" id="PF01479">
    <property type="entry name" value="S4"/>
    <property type="match status" value="1"/>
</dbReference>
<dbReference type="SUPFAM" id="SSF55174">
    <property type="entry name" value="Alpha-L RNA-binding motif"/>
    <property type="match status" value="1"/>
</dbReference>
<gene>
    <name evidence="3" type="ORF">ABID49_001104</name>
</gene>
<reference evidence="3 4" key="1">
    <citation type="submission" date="2024-06" db="EMBL/GenBank/DDBJ databases">
        <title>Genomic Encyclopedia of Type Strains, Phase IV (KMG-IV): sequencing the most valuable type-strain genomes for metagenomic binning, comparative biology and taxonomic classification.</title>
        <authorList>
            <person name="Goeker M."/>
        </authorList>
    </citation>
    <scope>NUCLEOTIDE SEQUENCE [LARGE SCALE GENOMIC DNA]</scope>
    <source>
        <strain evidence="3 4">DSM 26128</strain>
    </source>
</reference>
<dbReference type="InterPro" id="IPR012677">
    <property type="entry name" value="Nucleotide-bd_a/b_plait_sf"/>
</dbReference>
<dbReference type="Pfam" id="PF17774">
    <property type="entry name" value="YlmH_RBD"/>
    <property type="match status" value="1"/>
</dbReference>
<dbReference type="Proteomes" id="UP001549099">
    <property type="component" value="Unassembled WGS sequence"/>
</dbReference>
<dbReference type="CDD" id="cd00165">
    <property type="entry name" value="S4"/>
    <property type="match status" value="1"/>
</dbReference>